<dbReference type="Proteomes" id="UP000020595">
    <property type="component" value="Unassembled WGS sequence"/>
</dbReference>
<evidence type="ECO:0000313" key="2">
    <source>
        <dbReference type="Proteomes" id="UP000020595"/>
    </source>
</evidence>
<protein>
    <submittedName>
        <fullName evidence="1">Uncharacterized protein</fullName>
    </submittedName>
</protein>
<sequence>MAIASTTHTTFKIMMLEKCLPFMTGVLAAL</sequence>
<proteinExistence type="predicted"/>
<reference evidence="1 2" key="1">
    <citation type="submission" date="2014-02" db="EMBL/GenBank/DDBJ databases">
        <title>Comparative genomics and transcriptomics to identify genetic mechanisms underlying the emergence of carbapenem resistant Acinetobacter baumannii (CRAb).</title>
        <authorList>
            <person name="Harris A.D."/>
            <person name="Johnson K.J."/>
            <person name="George J."/>
            <person name="Shefchek K."/>
            <person name="Daugherty S.C."/>
            <person name="Parankush S."/>
            <person name="Sadzewicz L."/>
            <person name="Tallon L."/>
            <person name="Sengamalay N."/>
            <person name="Hazen T.H."/>
            <person name="Rasko D.A."/>
        </authorList>
    </citation>
    <scope>NUCLEOTIDE SEQUENCE [LARGE SCALE GENOMIC DNA]</scope>
    <source>
        <strain evidence="1 2">1295743</strain>
    </source>
</reference>
<comment type="caution">
    <text evidence="1">The sequence shown here is derived from an EMBL/GenBank/DDBJ whole genome shotgun (WGS) entry which is preliminary data.</text>
</comment>
<dbReference type="AlphaFoldDB" id="A0A009HQ02"/>
<evidence type="ECO:0000313" key="1">
    <source>
        <dbReference type="EMBL" id="EXB05090.1"/>
    </source>
</evidence>
<name>A0A009HQ02_ACIB9</name>
<gene>
    <name evidence="1" type="ORF">J512_2588</name>
</gene>
<accession>A0A009HQ02</accession>
<dbReference type="EMBL" id="JEWH01000033">
    <property type="protein sequence ID" value="EXB05090.1"/>
    <property type="molecule type" value="Genomic_DNA"/>
</dbReference>
<organism evidence="1 2">
    <name type="scientific">Acinetobacter baumannii (strain 1295743)</name>
    <dbReference type="NCBI Taxonomy" id="1310613"/>
    <lineage>
        <taxon>Bacteria</taxon>
        <taxon>Pseudomonadati</taxon>
        <taxon>Pseudomonadota</taxon>
        <taxon>Gammaproteobacteria</taxon>
        <taxon>Moraxellales</taxon>
        <taxon>Moraxellaceae</taxon>
        <taxon>Acinetobacter</taxon>
        <taxon>Acinetobacter calcoaceticus/baumannii complex</taxon>
    </lineage>
</organism>
<feature type="non-terminal residue" evidence="1">
    <location>
        <position position="30"/>
    </location>
</feature>